<dbReference type="AlphaFoldDB" id="A0A6P1BXT3"/>
<feature type="transmembrane region" description="Helical" evidence="1">
    <location>
        <begin position="5"/>
        <end position="26"/>
    </location>
</feature>
<protein>
    <submittedName>
        <fullName evidence="2">Cytochrome C oxidase subunit I</fullName>
    </submittedName>
</protein>
<keyword evidence="3" id="KW-1185">Reference proteome</keyword>
<feature type="non-terminal residue" evidence="2">
    <location>
        <position position="1"/>
    </location>
</feature>
<reference evidence="2 3" key="1">
    <citation type="journal article" date="2020" name="Arch. Microbiol.">
        <title>Bradyrhizobium uaiense sp. nov., a new highly efficient cowpea symbiont.</title>
        <authorList>
            <person name="Cabral Michel D."/>
            <person name="Azarias Guimaraes A."/>
            <person name="Martins da Costa E."/>
            <person name="Soares de Carvalho T."/>
            <person name="Balsanelli E."/>
            <person name="Willems A."/>
            <person name="Maltempi de Souza E."/>
            <person name="de Souza Moreira F.M."/>
        </authorList>
    </citation>
    <scope>NUCLEOTIDE SEQUENCE [LARGE SCALE GENOMIC DNA]</scope>
    <source>
        <strain evidence="2 3">UFLA 03-164</strain>
    </source>
</reference>
<feature type="non-terminal residue" evidence="2">
    <location>
        <position position="75"/>
    </location>
</feature>
<dbReference type="Proteomes" id="UP000468531">
    <property type="component" value="Unassembled WGS sequence"/>
</dbReference>
<feature type="transmembrane region" description="Helical" evidence="1">
    <location>
        <begin position="46"/>
        <end position="71"/>
    </location>
</feature>
<evidence type="ECO:0000256" key="1">
    <source>
        <dbReference type="SAM" id="Phobius"/>
    </source>
</evidence>
<sequence>YYIGVVMVVVGSWIWGALMVINFVIWKRDNPGAPVPLAMYANVAGSLLWAWTAVGAALEILFLILPVALGLRSTI</sequence>
<evidence type="ECO:0000313" key="2">
    <source>
        <dbReference type="EMBL" id="NEV03327.1"/>
    </source>
</evidence>
<keyword evidence="1" id="KW-1133">Transmembrane helix</keyword>
<dbReference type="EMBL" id="VKHP01001187">
    <property type="protein sequence ID" value="NEV03327.1"/>
    <property type="molecule type" value="Genomic_DNA"/>
</dbReference>
<keyword evidence="1" id="KW-0472">Membrane</keyword>
<evidence type="ECO:0000313" key="3">
    <source>
        <dbReference type="Proteomes" id="UP000468531"/>
    </source>
</evidence>
<gene>
    <name evidence="2" type="ORF">FNJ47_49680</name>
</gene>
<proteinExistence type="predicted"/>
<dbReference type="SUPFAM" id="SSF81442">
    <property type="entry name" value="Cytochrome c oxidase subunit I-like"/>
    <property type="match status" value="1"/>
</dbReference>
<comment type="caution">
    <text evidence="2">The sequence shown here is derived from an EMBL/GenBank/DDBJ whole genome shotgun (WGS) entry which is preliminary data.</text>
</comment>
<accession>A0A6P1BXT3</accession>
<keyword evidence="1" id="KW-0812">Transmembrane</keyword>
<dbReference type="InterPro" id="IPR036927">
    <property type="entry name" value="Cyt_c_oxase-like_su1_sf"/>
</dbReference>
<organism evidence="2 3">
    <name type="scientific">Bradyrhizobium uaiense</name>
    <dbReference type="NCBI Taxonomy" id="2594946"/>
    <lineage>
        <taxon>Bacteria</taxon>
        <taxon>Pseudomonadati</taxon>
        <taxon>Pseudomonadota</taxon>
        <taxon>Alphaproteobacteria</taxon>
        <taxon>Hyphomicrobiales</taxon>
        <taxon>Nitrobacteraceae</taxon>
        <taxon>Bradyrhizobium</taxon>
    </lineage>
</organism>
<name>A0A6P1BXT3_9BRAD</name>